<comment type="caution">
    <text evidence="1">The sequence shown here is derived from an EMBL/GenBank/DDBJ whole genome shotgun (WGS) entry which is preliminary data.</text>
</comment>
<feature type="non-terminal residue" evidence="1">
    <location>
        <position position="1"/>
    </location>
</feature>
<sequence>APYPVLNKGDRPKFGQRTNLYTGSGGVAISSKSGNVEEAVRMLDYGYSPEGHLFFNFGLENISYTMVDGYPTYTDLILRNPDRLAPSQALAMYNRASYFGPFVQDVRYLEQYYVLPEQKEATRIWSDTDADS</sequence>
<evidence type="ECO:0000313" key="1">
    <source>
        <dbReference type="EMBL" id="MBW7462021.1"/>
    </source>
</evidence>
<dbReference type="Gene3D" id="3.40.190.10">
    <property type="entry name" value="Periplasmic binding protein-like II"/>
    <property type="match status" value="2"/>
</dbReference>
<gene>
    <name evidence="1" type="ORF">K0U00_49020</name>
</gene>
<dbReference type="EMBL" id="JAHZIK010003501">
    <property type="protein sequence ID" value="MBW7462021.1"/>
    <property type="molecule type" value="Genomic_DNA"/>
</dbReference>
<reference evidence="1 2" key="1">
    <citation type="submission" date="2021-07" db="EMBL/GenBank/DDBJ databases">
        <title>Paenibacillus radiodurans sp. nov., isolated from the southeastern edge of Tengger Desert.</title>
        <authorList>
            <person name="Zhang G."/>
        </authorList>
    </citation>
    <scope>NUCLEOTIDE SEQUENCE [LARGE SCALE GENOMIC DNA]</scope>
    <source>
        <strain evidence="1 2">CCM 7311</strain>
    </source>
</reference>
<feature type="non-terminal residue" evidence="1">
    <location>
        <position position="132"/>
    </location>
</feature>
<name>A0ABS7CMA1_9BACL</name>
<organism evidence="1 2">
    <name type="scientific">Paenibacillus sepulcri</name>
    <dbReference type="NCBI Taxonomy" id="359917"/>
    <lineage>
        <taxon>Bacteria</taxon>
        <taxon>Bacillati</taxon>
        <taxon>Bacillota</taxon>
        <taxon>Bacilli</taxon>
        <taxon>Bacillales</taxon>
        <taxon>Paenibacillaceae</taxon>
        <taxon>Paenibacillus</taxon>
    </lineage>
</organism>
<dbReference type="Proteomes" id="UP001519887">
    <property type="component" value="Unassembled WGS sequence"/>
</dbReference>
<dbReference type="SUPFAM" id="SSF53850">
    <property type="entry name" value="Periplasmic binding protein-like II"/>
    <property type="match status" value="1"/>
</dbReference>
<accession>A0ABS7CMA1</accession>
<evidence type="ECO:0000313" key="2">
    <source>
        <dbReference type="Proteomes" id="UP001519887"/>
    </source>
</evidence>
<protein>
    <submittedName>
        <fullName evidence="1">ABC transporter substrate-binding protein</fullName>
    </submittedName>
</protein>
<proteinExistence type="predicted"/>
<keyword evidence="2" id="KW-1185">Reference proteome</keyword>